<evidence type="ECO:0000256" key="1">
    <source>
        <dbReference type="SAM" id="MobiDB-lite"/>
    </source>
</evidence>
<feature type="region of interest" description="Disordered" evidence="1">
    <location>
        <begin position="1"/>
        <end position="46"/>
    </location>
</feature>
<organism evidence="2">
    <name type="scientific">Cryptomonas curvata</name>
    <dbReference type="NCBI Taxonomy" id="233186"/>
    <lineage>
        <taxon>Eukaryota</taxon>
        <taxon>Cryptophyceae</taxon>
        <taxon>Cryptomonadales</taxon>
        <taxon>Cryptomonadaceae</taxon>
        <taxon>Cryptomonas</taxon>
    </lineage>
</organism>
<accession>A0A7S0MBE7</accession>
<name>A0A7S0MBE7_9CRYP</name>
<evidence type="ECO:0000313" key="2">
    <source>
        <dbReference type="EMBL" id="CAD8634986.1"/>
    </source>
</evidence>
<proteinExistence type="predicted"/>
<dbReference type="AlphaFoldDB" id="A0A7S0MBE7"/>
<dbReference type="EMBL" id="HBEZ01022898">
    <property type="protein sequence ID" value="CAD8634986.1"/>
    <property type="molecule type" value="Transcribed_RNA"/>
</dbReference>
<protein>
    <submittedName>
        <fullName evidence="2">Uncharacterized protein</fullName>
    </submittedName>
</protein>
<feature type="compositionally biased region" description="Basic and acidic residues" evidence="1">
    <location>
        <begin position="1"/>
        <end position="43"/>
    </location>
</feature>
<gene>
    <name evidence="2" type="ORF">CCUR1050_LOCUS12667</name>
</gene>
<reference evidence="2" key="1">
    <citation type="submission" date="2021-01" db="EMBL/GenBank/DDBJ databases">
        <authorList>
            <person name="Corre E."/>
            <person name="Pelletier E."/>
            <person name="Niang G."/>
            <person name="Scheremetjew M."/>
            <person name="Finn R."/>
            <person name="Kale V."/>
            <person name="Holt S."/>
            <person name="Cochrane G."/>
            <person name="Meng A."/>
            <person name="Brown T."/>
            <person name="Cohen L."/>
        </authorList>
    </citation>
    <scope>NUCLEOTIDE SEQUENCE</scope>
    <source>
        <strain evidence="2">CCAP979/52</strain>
    </source>
</reference>
<sequence>MEQVREENAELRRRTLEAERTIGELLRDREGGGGGRSTKDDALKTGSAIFDEGRDVRVEGLPKTIPARAARAAGLITSALSSSASLRGTVGRTLVSPSGSGVAPTARPGNVWATLMNGGAAGKVEYT</sequence>